<sequence length="124" mass="13276">MNKLALNGFLTACKIITFQFFAVLVLSGLVLVVTDFLSAQSLFVGGVIAILPNFILAVFLFSSSGATQLKQTMSRFYRGVSVKLVLTSIVLAIALKSQAFDVAFLFSGFAVGLVAHIFSPNSFT</sequence>
<evidence type="ECO:0000313" key="7">
    <source>
        <dbReference type="EMBL" id="KMT65987.1"/>
    </source>
</evidence>
<evidence type="ECO:0000256" key="6">
    <source>
        <dbReference type="SAM" id="Phobius"/>
    </source>
</evidence>
<evidence type="ECO:0000256" key="1">
    <source>
        <dbReference type="ARBA" id="ARBA00004651"/>
    </source>
</evidence>
<dbReference type="Pfam" id="PF03899">
    <property type="entry name" value="ATP-synt_I"/>
    <property type="match status" value="1"/>
</dbReference>
<gene>
    <name evidence="7" type="ORF">XM47_05910</name>
</gene>
<organism evidence="7 8">
    <name type="scientific">Catenovulum maritimum</name>
    <dbReference type="NCBI Taxonomy" id="1513271"/>
    <lineage>
        <taxon>Bacteria</taxon>
        <taxon>Pseudomonadati</taxon>
        <taxon>Pseudomonadota</taxon>
        <taxon>Gammaproteobacteria</taxon>
        <taxon>Alteromonadales</taxon>
        <taxon>Alteromonadaceae</taxon>
        <taxon>Catenovulum</taxon>
    </lineage>
</organism>
<evidence type="ECO:0000256" key="4">
    <source>
        <dbReference type="ARBA" id="ARBA00022989"/>
    </source>
</evidence>
<keyword evidence="2" id="KW-1003">Cell membrane</keyword>
<feature type="transmembrane region" description="Helical" evidence="6">
    <location>
        <begin position="76"/>
        <end position="94"/>
    </location>
</feature>
<dbReference type="EMBL" id="LAZL01000007">
    <property type="protein sequence ID" value="KMT65987.1"/>
    <property type="molecule type" value="Genomic_DNA"/>
</dbReference>
<keyword evidence="5 6" id="KW-0472">Membrane</keyword>
<name>A0A0J8GTA3_9ALTE</name>
<feature type="transmembrane region" description="Helical" evidence="6">
    <location>
        <begin position="100"/>
        <end position="118"/>
    </location>
</feature>
<proteinExistence type="predicted"/>
<dbReference type="GO" id="GO:0005886">
    <property type="term" value="C:plasma membrane"/>
    <property type="evidence" value="ECO:0007669"/>
    <property type="project" value="UniProtKB-SubCell"/>
</dbReference>
<dbReference type="AlphaFoldDB" id="A0A0J8GTA3"/>
<comment type="caution">
    <text evidence="7">The sequence shown here is derived from an EMBL/GenBank/DDBJ whole genome shotgun (WGS) entry which is preliminary data.</text>
</comment>
<evidence type="ECO:0000256" key="5">
    <source>
        <dbReference type="ARBA" id="ARBA00023136"/>
    </source>
</evidence>
<dbReference type="RefSeq" id="WP_048690705.1">
    <property type="nucleotide sequence ID" value="NZ_KQ130485.1"/>
</dbReference>
<accession>A0A0J8GTA3</accession>
<dbReference type="STRING" id="1513271.XM47_05910"/>
<keyword evidence="4 6" id="KW-1133">Transmembrane helix</keyword>
<feature type="transmembrane region" description="Helical" evidence="6">
    <location>
        <begin position="12"/>
        <end position="33"/>
    </location>
</feature>
<dbReference type="OrthoDB" id="5702716at2"/>
<feature type="transmembrane region" description="Helical" evidence="6">
    <location>
        <begin position="39"/>
        <end position="64"/>
    </location>
</feature>
<evidence type="ECO:0000256" key="3">
    <source>
        <dbReference type="ARBA" id="ARBA00022692"/>
    </source>
</evidence>
<evidence type="ECO:0000313" key="8">
    <source>
        <dbReference type="Proteomes" id="UP000037600"/>
    </source>
</evidence>
<dbReference type="Proteomes" id="UP000037600">
    <property type="component" value="Unassembled WGS sequence"/>
</dbReference>
<evidence type="ECO:0008006" key="9">
    <source>
        <dbReference type="Google" id="ProtNLM"/>
    </source>
</evidence>
<keyword evidence="8" id="KW-1185">Reference proteome</keyword>
<protein>
    <recommendedName>
        <fullName evidence="9">ATP synthase I</fullName>
    </recommendedName>
</protein>
<dbReference type="InterPro" id="IPR005598">
    <property type="entry name" value="ATP_synth_I"/>
</dbReference>
<reference evidence="7 8" key="1">
    <citation type="submission" date="2015-04" db="EMBL/GenBank/DDBJ databases">
        <title>Draft Genome Sequence of the Novel Agar-Digesting Marine Bacterium Q1.</title>
        <authorList>
            <person name="Li Y."/>
            <person name="Li D."/>
            <person name="Chen G."/>
            <person name="Du Z."/>
        </authorList>
    </citation>
    <scope>NUCLEOTIDE SEQUENCE [LARGE SCALE GENOMIC DNA]</scope>
    <source>
        <strain evidence="7 8">Q1</strain>
    </source>
</reference>
<evidence type="ECO:0000256" key="2">
    <source>
        <dbReference type="ARBA" id="ARBA00022475"/>
    </source>
</evidence>
<keyword evidence="3 6" id="KW-0812">Transmembrane</keyword>
<comment type="subcellular location">
    <subcellularLocation>
        <location evidence="1">Cell membrane</location>
        <topology evidence="1">Multi-pass membrane protein</topology>
    </subcellularLocation>
</comment>